<dbReference type="Gene3D" id="3.30.200.20">
    <property type="entry name" value="Phosphorylase Kinase, domain 1"/>
    <property type="match status" value="1"/>
</dbReference>
<evidence type="ECO:0000256" key="6">
    <source>
        <dbReference type="ARBA" id="ARBA00023136"/>
    </source>
</evidence>
<dbReference type="HOGENOM" id="CLU_041105_0_0_3"/>
<keyword evidence="3" id="KW-0547">Nucleotide-binding</keyword>
<dbReference type="PANTHER" id="PTHR24363">
    <property type="entry name" value="SERINE/THREONINE PROTEIN KINASE"/>
    <property type="match status" value="1"/>
</dbReference>
<dbReference type="GO" id="GO:0005524">
    <property type="term" value="F:ATP binding"/>
    <property type="evidence" value="ECO:0007669"/>
    <property type="project" value="UniProtKB-KW"/>
</dbReference>
<dbReference type="KEGG" id="cyc:PCC7424_1340"/>
<keyword evidence="6 7" id="KW-0472">Membrane</keyword>
<dbReference type="RefSeq" id="WP_012598731.1">
    <property type="nucleotide sequence ID" value="NC_011729.1"/>
</dbReference>
<dbReference type="InterPro" id="IPR011009">
    <property type="entry name" value="Kinase-like_dom_sf"/>
</dbReference>
<dbReference type="InterPro" id="IPR010432">
    <property type="entry name" value="RDD"/>
</dbReference>
<feature type="domain" description="Protein kinase" evidence="8">
    <location>
        <begin position="35"/>
        <end position="296"/>
    </location>
</feature>
<evidence type="ECO:0000259" key="8">
    <source>
        <dbReference type="PROSITE" id="PS50011"/>
    </source>
</evidence>
<reference evidence="10" key="1">
    <citation type="journal article" date="2011" name="MBio">
        <title>Novel metabolic attributes of the genus Cyanothece, comprising a group of unicellular nitrogen-fixing Cyanobacteria.</title>
        <authorList>
            <person name="Bandyopadhyay A."/>
            <person name="Elvitigala T."/>
            <person name="Welsh E."/>
            <person name="Stockel J."/>
            <person name="Liberton M."/>
            <person name="Min H."/>
            <person name="Sherman L.A."/>
            <person name="Pakrasi H.B."/>
        </authorList>
    </citation>
    <scope>NUCLEOTIDE SEQUENCE [LARGE SCALE GENOMIC DNA]</scope>
    <source>
        <strain evidence="10">PCC 7424</strain>
    </source>
</reference>
<dbReference type="EMBL" id="CP001291">
    <property type="protein sequence ID" value="ACK69785.1"/>
    <property type="molecule type" value="Genomic_DNA"/>
</dbReference>
<evidence type="ECO:0000256" key="5">
    <source>
        <dbReference type="ARBA" id="ARBA00022989"/>
    </source>
</evidence>
<keyword evidence="10" id="KW-1185">Reference proteome</keyword>
<dbReference type="Gene3D" id="1.10.510.10">
    <property type="entry name" value="Transferase(Phosphotransferase) domain 1"/>
    <property type="match status" value="1"/>
</dbReference>
<feature type="transmembrane region" description="Helical" evidence="7">
    <location>
        <begin position="342"/>
        <end position="363"/>
    </location>
</feature>
<evidence type="ECO:0000256" key="2">
    <source>
        <dbReference type="ARBA" id="ARBA00022692"/>
    </source>
</evidence>
<dbReference type="STRING" id="65393.PCC7424_1340"/>
<evidence type="ECO:0000256" key="3">
    <source>
        <dbReference type="ARBA" id="ARBA00022741"/>
    </source>
</evidence>
<dbReference type="SMART" id="SM00220">
    <property type="entry name" value="S_TKc"/>
    <property type="match status" value="1"/>
</dbReference>
<dbReference type="AlphaFoldDB" id="B7K7L7"/>
<dbReference type="PANTHER" id="PTHR24363:SF7">
    <property type="entry name" value="SERINE_THREONINE-PROTEIN KINASE-LIKE PROTEIN E"/>
    <property type="match status" value="1"/>
</dbReference>
<accession>B7K7L7</accession>
<protein>
    <submittedName>
        <fullName evidence="9">Serine/threonine protein kinase</fullName>
    </submittedName>
</protein>
<keyword evidence="2 7" id="KW-0812">Transmembrane</keyword>
<name>B7K7L7_GLOC7</name>
<evidence type="ECO:0000313" key="10">
    <source>
        <dbReference type="Proteomes" id="UP000002384"/>
    </source>
</evidence>
<evidence type="ECO:0000256" key="4">
    <source>
        <dbReference type="ARBA" id="ARBA00022840"/>
    </source>
</evidence>
<dbReference type="Proteomes" id="UP000002384">
    <property type="component" value="Chromosome"/>
</dbReference>
<dbReference type="eggNOG" id="COG1714">
    <property type="taxonomic scope" value="Bacteria"/>
</dbReference>
<comment type="subcellular location">
    <subcellularLocation>
        <location evidence="1">Membrane</location>
        <topology evidence="1">Multi-pass membrane protein</topology>
    </subcellularLocation>
</comment>
<dbReference type="NCBIfam" id="NF045510">
    <property type="entry name" value="4Cys_prefix_kin"/>
    <property type="match status" value="1"/>
</dbReference>
<dbReference type="SUPFAM" id="SSF56112">
    <property type="entry name" value="Protein kinase-like (PK-like)"/>
    <property type="match status" value="1"/>
</dbReference>
<keyword evidence="4" id="KW-0067">ATP-binding</keyword>
<keyword evidence="5 7" id="KW-1133">Transmembrane helix</keyword>
<evidence type="ECO:0000313" key="9">
    <source>
        <dbReference type="EMBL" id="ACK69785.1"/>
    </source>
</evidence>
<dbReference type="PROSITE" id="PS50011">
    <property type="entry name" value="PROTEIN_KINASE_DOM"/>
    <property type="match status" value="1"/>
</dbReference>
<sequence>MSLCINPGCSKPENPDINKFCQACGSELLLIGRYRVTRLLSNKGGFGYTYEVMDKDTPKVLKVLINPHPHAVDLFKQEAEVLSKLNHPGIPKGEGYFIYFSRNSETPLHCLVMEKIEGMDLEEYQRQHEFAPIKQDLALEWLFQLVNILNEVHRRQFFHRDIKPSNIILKPDGQLTLIDFGAVRQVTRTILVGGQNTGIYTPGYAPPEQERGYAVPQSDFYALGRTFVYLLTGKEPNDSAIYDYHKNELNWHGFAPQIHEKLANFIDTLMADKVVNRPADTTIIFEQLSHLKQEILQSPTSPSPQTLTQNQTLNQPTQKIISLTPPSGTMVKYGGFWERLKAAIIDEIIVMVLAGFLGGYISYNLEKMGYLARWGIEISGIDLILLSSVLSLLGTTVIGLILIILGLDVFLFNSDFLTYFLSLIFANDIPDKIIGLFREHLLWLIPVIFGALIKWLYFVFLESLFKGTLGKRFLGLRVSNLQNQSLNLPEANKRYWGKLLSGLPLYIGFMLAGWTPKKRALHDIIAGSIVVKKNKQ</sequence>
<dbReference type="CDD" id="cd14014">
    <property type="entry name" value="STKc_PknB_like"/>
    <property type="match status" value="1"/>
</dbReference>
<dbReference type="GO" id="GO:0016020">
    <property type="term" value="C:membrane"/>
    <property type="evidence" value="ECO:0007669"/>
    <property type="project" value="UniProtKB-SubCell"/>
</dbReference>
<proteinExistence type="predicted"/>
<evidence type="ECO:0000256" key="1">
    <source>
        <dbReference type="ARBA" id="ARBA00004141"/>
    </source>
</evidence>
<dbReference type="InterPro" id="IPR000719">
    <property type="entry name" value="Prot_kinase_dom"/>
</dbReference>
<dbReference type="GO" id="GO:0004674">
    <property type="term" value="F:protein serine/threonine kinase activity"/>
    <property type="evidence" value="ECO:0007669"/>
    <property type="project" value="UniProtKB-KW"/>
</dbReference>
<dbReference type="OrthoDB" id="9762169at2"/>
<dbReference type="PROSITE" id="PS00108">
    <property type="entry name" value="PROTEIN_KINASE_ST"/>
    <property type="match status" value="1"/>
</dbReference>
<dbReference type="Pfam" id="PF00069">
    <property type="entry name" value="Pkinase"/>
    <property type="match status" value="1"/>
</dbReference>
<dbReference type="eggNOG" id="COG0515">
    <property type="taxonomic scope" value="Bacteria"/>
</dbReference>
<dbReference type="Pfam" id="PF06271">
    <property type="entry name" value="RDD"/>
    <property type="match status" value="1"/>
</dbReference>
<gene>
    <name evidence="9" type="ordered locus">PCC7424_1340</name>
</gene>
<dbReference type="InterPro" id="IPR008271">
    <property type="entry name" value="Ser/Thr_kinase_AS"/>
</dbReference>
<organism evidence="9 10">
    <name type="scientific">Gloeothece citriformis (strain PCC 7424)</name>
    <name type="common">Cyanothece sp. (strain PCC 7424)</name>
    <dbReference type="NCBI Taxonomy" id="65393"/>
    <lineage>
        <taxon>Bacteria</taxon>
        <taxon>Bacillati</taxon>
        <taxon>Cyanobacteriota</taxon>
        <taxon>Cyanophyceae</taxon>
        <taxon>Oscillatoriophycideae</taxon>
        <taxon>Chroococcales</taxon>
        <taxon>Aphanothecaceae</taxon>
        <taxon>Gloeothece</taxon>
        <taxon>Gloeothece citriformis</taxon>
    </lineage>
</organism>
<feature type="transmembrane region" description="Helical" evidence="7">
    <location>
        <begin position="441"/>
        <end position="460"/>
    </location>
</feature>
<keyword evidence="9" id="KW-0723">Serine/threonine-protein kinase</keyword>
<keyword evidence="9" id="KW-0418">Kinase</keyword>
<evidence type="ECO:0000256" key="7">
    <source>
        <dbReference type="SAM" id="Phobius"/>
    </source>
</evidence>
<feature type="transmembrane region" description="Helical" evidence="7">
    <location>
        <begin position="383"/>
        <end position="404"/>
    </location>
</feature>
<keyword evidence="9" id="KW-0808">Transferase</keyword>